<accession>A5AW82</accession>
<dbReference type="AlphaFoldDB" id="A5AW82"/>
<feature type="compositionally biased region" description="Polar residues" evidence="1">
    <location>
        <begin position="42"/>
        <end position="60"/>
    </location>
</feature>
<evidence type="ECO:0000313" key="2">
    <source>
        <dbReference type="EMBL" id="CAN78390.1"/>
    </source>
</evidence>
<protein>
    <submittedName>
        <fullName evidence="2">Uncharacterized protein</fullName>
    </submittedName>
</protein>
<dbReference type="EMBL" id="AM437849">
    <property type="protein sequence ID" value="CAN78390.1"/>
    <property type="molecule type" value="Genomic_DNA"/>
</dbReference>
<organism evidence="2">
    <name type="scientific">Vitis vinifera</name>
    <name type="common">Grape</name>
    <dbReference type="NCBI Taxonomy" id="29760"/>
    <lineage>
        <taxon>Eukaryota</taxon>
        <taxon>Viridiplantae</taxon>
        <taxon>Streptophyta</taxon>
        <taxon>Embryophyta</taxon>
        <taxon>Tracheophyta</taxon>
        <taxon>Spermatophyta</taxon>
        <taxon>Magnoliopsida</taxon>
        <taxon>eudicotyledons</taxon>
        <taxon>Gunneridae</taxon>
        <taxon>Pentapetalae</taxon>
        <taxon>rosids</taxon>
        <taxon>Vitales</taxon>
        <taxon>Vitaceae</taxon>
        <taxon>Viteae</taxon>
        <taxon>Vitis</taxon>
    </lineage>
</organism>
<sequence>MPIGYKGKKIYTLQPNDPHFQKPDCFFPLKLSKKDTRELKATLSSSSFPHKTQVTPITPL</sequence>
<feature type="region of interest" description="Disordered" evidence="1">
    <location>
        <begin position="41"/>
        <end position="60"/>
    </location>
</feature>
<reference evidence="2" key="1">
    <citation type="journal article" date="2007" name="PLoS ONE">
        <title>The first genome sequence of an elite grapevine cultivar (Pinot noir Vitis vinifera L.): coping with a highly heterozygous genome.</title>
        <authorList>
            <person name="Velasco R."/>
            <person name="Zharkikh A."/>
            <person name="Troggio M."/>
            <person name="Cartwright D.A."/>
            <person name="Cestaro A."/>
            <person name="Pruss D."/>
            <person name="Pindo M."/>
            <person name="FitzGerald L.M."/>
            <person name="Vezzulli S."/>
            <person name="Reid J."/>
            <person name="Malacarne G."/>
            <person name="Iliev D."/>
            <person name="Coppola G."/>
            <person name="Wardell B."/>
            <person name="Micheletti D."/>
            <person name="Macalma T."/>
            <person name="Facci M."/>
            <person name="Mitchell J.T."/>
            <person name="Perazzolli M."/>
            <person name="Eldredge G."/>
            <person name="Gatto P."/>
            <person name="Oyzerski R."/>
            <person name="Moretto M."/>
            <person name="Gutin N."/>
            <person name="Stefanini M."/>
            <person name="Chen Y."/>
            <person name="Segala C."/>
            <person name="Davenport C."/>
            <person name="Dematte L."/>
            <person name="Mraz A."/>
            <person name="Battilana J."/>
            <person name="Stormo K."/>
            <person name="Costa F."/>
            <person name="Tao Q."/>
            <person name="Si-Ammour A."/>
            <person name="Harkins T."/>
            <person name="Lackey A."/>
            <person name="Perbost C."/>
            <person name="Taillon B."/>
            <person name="Stella A."/>
            <person name="Solovyev V."/>
            <person name="Fawcett J.A."/>
            <person name="Sterck L."/>
            <person name="Vandepoele K."/>
            <person name="Grando S.M."/>
            <person name="Toppo S."/>
            <person name="Moser C."/>
            <person name="Lanchbury J."/>
            <person name="Bogden R."/>
            <person name="Skolnick M."/>
            <person name="Sgaramella V."/>
            <person name="Bhatnagar S.K."/>
            <person name="Fontana P."/>
            <person name="Gutin A."/>
            <person name="Van de Peer Y."/>
            <person name="Salamini F."/>
            <person name="Viola R."/>
        </authorList>
    </citation>
    <scope>NUCLEOTIDE SEQUENCE</scope>
</reference>
<gene>
    <name evidence="2" type="ORF">VITISV_002831</name>
</gene>
<evidence type="ECO:0000256" key="1">
    <source>
        <dbReference type="SAM" id="MobiDB-lite"/>
    </source>
</evidence>
<name>A5AW82_VITVI</name>
<proteinExistence type="predicted"/>